<keyword evidence="4" id="KW-0862">Zinc</keyword>
<dbReference type="PANTHER" id="PTHR23068">
    <property type="entry name" value="DNA CYTOSINE-5- -METHYLTRANSFERASE 3-RELATED"/>
    <property type="match status" value="1"/>
</dbReference>
<dbReference type="GO" id="GO:0005634">
    <property type="term" value="C:nucleus"/>
    <property type="evidence" value="ECO:0007669"/>
    <property type="project" value="UniProtKB-SubCell"/>
</dbReference>
<evidence type="ECO:0000256" key="5">
    <source>
        <dbReference type="ARBA" id="ARBA00023242"/>
    </source>
</evidence>
<dbReference type="GO" id="GO:0045892">
    <property type="term" value="P:negative regulation of DNA-templated transcription"/>
    <property type="evidence" value="ECO:0007669"/>
    <property type="project" value="TreeGrafter"/>
</dbReference>
<sequence>MDVILVGSSERSSPPSPRLRRDLIAYEVKVNQRDIEDMCICCGSFQVHTQHPLFEGGMCTPCKVSREAWGGSVEALEQRRQPGFALTKDKFLECLFLYDEDGYQSYCSICCAGETLLICENPDCTRCYCFECVDSLVGPGASGKVQAMSNWVCFLCLPFPRSGLLQRRKKWRGWLKAFCDRESDSPLEMYKTVPVWKREPVRVLSLFGNIKKELMSLGFLEYGSELGKLKHLDDVTNVVEGWGPFDLAYGSTPPLGHACDHPPAWYLYQFHRILQYARPQPGSPQPFFWMFVDNLVLTKDDRIVATRFLEVPALSTVSQEPLGGYQAPALLHSRHSALDSQEELSLLAQDRQRAKPPTQGPAM</sequence>
<feature type="non-terminal residue" evidence="7">
    <location>
        <position position="363"/>
    </location>
</feature>
<dbReference type="Proteomes" id="UP000437017">
    <property type="component" value="Unassembled WGS sequence"/>
</dbReference>
<dbReference type="Gene3D" id="3.40.50.150">
    <property type="entry name" value="Vaccinia Virus protein VP39"/>
    <property type="match status" value="1"/>
</dbReference>
<dbReference type="InterPro" id="IPR049554">
    <property type="entry name" value="DNMT3_ADD_PHD"/>
</dbReference>
<dbReference type="EMBL" id="SGJD01001824">
    <property type="protein sequence ID" value="KAB0398104.1"/>
    <property type="molecule type" value="Genomic_DNA"/>
</dbReference>
<dbReference type="GO" id="GO:0008270">
    <property type="term" value="F:zinc ion binding"/>
    <property type="evidence" value="ECO:0007669"/>
    <property type="project" value="UniProtKB-KW"/>
</dbReference>
<evidence type="ECO:0000256" key="2">
    <source>
        <dbReference type="ARBA" id="ARBA00022723"/>
    </source>
</evidence>
<dbReference type="InterPro" id="IPR029063">
    <property type="entry name" value="SAM-dependent_MTases_sf"/>
</dbReference>
<keyword evidence="3" id="KW-0863">Zinc-finger</keyword>
<evidence type="ECO:0000313" key="8">
    <source>
        <dbReference type="Proteomes" id="UP000437017"/>
    </source>
</evidence>
<keyword evidence="2" id="KW-0479">Metal-binding</keyword>
<protein>
    <recommendedName>
        <fullName evidence="6">PHD-type domain-containing protein</fullName>
    </recommendedName>
</protein>
<accession>A0A643CDA8</accession>
<evidence type="ECO:0000256" key="1">
    <source>
        <dbReference type="ARBA" id="ARBA00004123"/>
    </source>
</evidence>
<evidence type="ECO:0000256" key="3">
    <source>
        <dbReference type="ARBA" id="ARBA00022771"/>
    </source>
</evidence>
<dbReference type="AlphaFoldDB" id="A0A643CDA8"/>
<comment type="subcellular location">
    <subcellularLocation>
        <location evidence="1">Nucleus</location>
    </subcellularLocation>
</comment>
<comment type="caution">
    <text evidence="7">The sequence shown here is derived from an EMBL/GenBank/DDBJ whole genome shotgun (WGS) entry which is preliminary data.</text>
</comment>
<name>A0A643CDA8_BALPH</name>
<gene>
    <name evidence="7" type="ORF">E2I00_019752</name>
</gene>
<dbReference type="InterPro" id="IPR025766">
    <property type="entry name" value="ADD"/>
</dbReference>
<dbReference type="Pfam" id="PF17980">
    <property type="entry name" value="ADD_DNMT3"/>
    <property type="match status" value="1"/>
</dbReference>
<dbReference type="SUPFAM" id="SSF57903">
    <property type="entry name" value="FYVE/PHD zinc finger"/>
    <property type="match status" value="1"/>
</dbReference>
<keyword evidence="5" id="KW-0539">Nucleus</keyword>
<dbReference type="GO" id="GO:0008047">
    <property type="term" value="F:enzyme activator activity"/>
    <property type="evidence" value="ECO:0007669"/>
    <property type="project" value="TreeGrafter"/>
</dbReference>
<organism evidence="7 8">
    <name type="scientific">Balaenoptera physalus</name>
    <name type="common">Fin whale</name>
    <name type="synonym">Balaena physalus</name>
    <dbReference type="NCBI Taxonomy" id="9770"/>
    <lineage>
        <taxon>Eukaryota</taxon>
        <taxon>Metazoa</taxon>
        <taxon>Chordata</taxon>
        <taxon>Craniata</taxon>
        <taxon>Vertebrata</taxon>
        <taxon>Euteleostomi</taxon>
        <taxon>Mammalia</taxon>
        <taxon>Eutheria</taxon>
        <taxon>Laurasiatheria</taxon>
        <taxon>Artiodactyla</taxon>
        <taxon>Whippomorpha</taxon>
        <taxon>Cetacea</taxon>
        <taxon>Mysticeti</taxon>
        <taxon>Balaenopteridae</taxon>
        <taxon>Balaenoptera</taxon>
    </lineage>
</organism>
<evidence type="ECO:0000259" key="6">
    <source>
        <dbReference type="PROSITE" id="PS51533"/>
    </source>
</evidence>
<dbReference type="PANTHER" id="PTHR23068:SF13">
    <property type="entry name" value="DNA (CYTOSINE-5)-METHYLTRANSFERASE 3-LIKE"/>
    <property type="match status" value="1"/>
</dbReference>
<dbReference type="GO" id="GO:0005737">
    <property type="term" value="C:cytoplasm"/>
    <property type="evidence" value="ECO:0007669"/>
    <property type="project" value="TreeGrafter"/>
</dbReference>
<dbReference type="InterPro" id="IPR040552">
    <property type="entry name" value="DNMT3_ADD_GATA1-like"/>
</dbReference>
<keyword evidence="8" id="KW-1185">Reference proteome</keyword>
<dbReference type="InterPro" id="IPR050390">
    <property type="entry name" value="C5-Methyltransferase"/>
</dbReference>
<dbReference type="Pfam" id="PF21255">
    <property type="entry name" value="DNMT3_ADD_GATA1-like"/>
    <property type="match status" value="1"/>
</dbReference>
<dbReference type="InterPro" id="IPR011011">
    <property type="entry name" value="Znf_FYVE_PHD"/>
</dbReference>
<evidence type="ECO:0000313" key="7">
    <source>
        <dbReference type="EMBL" id="KAB0398104.1"/>
    </source>
</evidence>
<feature type="domain" description="PHD-type" evidence="6">
    <location>
        <begin position="27"/>
        <end position="184"/>
    </location>
</feature>
<evidence type="ECO:0000256" key="4">
    <source>
        <dbReference type="ARBA" id="ARBA00022833"/>
    </source>
</evidence>
<dbReference type="PROSITE" id="PS51533">
    <property type="entry name" value="ADD"/>
    <property type="match status" value="1"/>
</dbReference>
<reference evidence="7 8" key="1">
    <citation type="journal article" date="2019" name="PLoS ONE">
        <title>Genomic analyses reveal an absence of contemporary introgressive admixture between fin whales and blue whales, despite known hybrids.</title>
        <authorList>
            <person name="Westbury M.V."/>
            <person name="Petersen B."/>
            <person name="Lorenzen E.D."/>
        </authorList>
    </citation>
    <scope>NUCLEOTIDE SEQUENCE [LARGE SCALE GENOMIC DNA]</scope>
    <source>
        <strain evidence="7">FinWhale-01</strain>
    </source>
</reference>
<dbReference type="OrthoDB" id="641149at2759"/>
<proteinExistence type="predicted"/>